<reference evidence="5" key="1">
    <citation type="submission" date="2020-07" db="EMBL/GenBank/DDBJ databases">
        <title>Vallitalea pronyensis genome.</title>
        <authorList>
            <person name="Postec A."/>
        </authorList>
    </citation>
    <scope>NUCLEOTIDE SEQUENCE</scope>
    <source>
        <strain evidence="5">FatNI3</strain>
    </source>
</reference>
<dbReference type="RefSeq" id="WP_246552404.1">
    <property type="nucleotide sequence ID" value="NZ_CP058649.1"/>
</dbReference>
<dbReference type="PANTHER" id="PTHR45953:SF1">
    <property type="entry name" value="IDURONATE 2-SULFATASE"/>
    <property type="match status" value="1"/>
</dbReference>
<feature type="domain" description="Sulfatase N-terminal" evidence="4">
    <location>
        <begin position="5"/>
        <end position="397"/>
    </location>
</feature>
<dbReference type="InterPro" id="IPR017850">
    <property type="entry name" value="Alkaline_phosphatase_core_sf"/>
</dbReference>
<dbReference type="KEGG" id="vpy:HZI73_08070"/>
<keyword evidence="6" id="KW-1185">Reference proteome</keyword>
<protein>
    <submittedName>
        <fullName evidence="5">Sulfatase-like hydrolase/transferase</fullName>
    </submittedName>
</protein>
<evidence type="ECO:0000256" key="2">
    <source>
        <dbReference type="ARBA" id="ARBA00022723"/>
    </source>
</evidence>
<dbReference type="SUPFAM" id="SSF53649">
    <property type="entry name" value="Alkaline phosphatase-like"/>
    <property type="match status" value="1"/>
</dbReference>
<proteinExistence type="inferred from homology"/>
<keyword evidence="2" id="KW-0479">Metal-binding</keyword>
<evidence type="ECO:0000313" key="5">
    <source>
        <dbReference type="EMBL" id="QUI22255.1"/>
    </source>
</evidence>
<evidence type="ECO:0000259" key="4">
    <source>
        <dbReference type="Pfam" id="PF00884"/>
    </source>
</evidence>
<keyword evidence="3 5" id="KW-0378">Hydrolase</keyword>
<dbReference type="Pfam" id="PF00884">
    <property type="entry name" value="Sulfatase"/>
    <property type="match status" value="1"/>
</dbReference>
<dbReference type="PROSITE" id="PS00523">
    <property type="entry name" value="SULFATASE_1"/>
    <property type="match status" value="1"/>
</dbReference>
<evidence type="ECO:0000256" key="3">
    <source>
        <dbReference type="ARBA" id="ARBA00022801"/>
    </source>
</evidence>
<name>A0A8J8SG08_9FIRM</name>
<gene>
    <name evidence="5" type="ORF">HZI73_08070</name>
</gene>
<dbReference type="EMBL" id="CP058649">
    <property type="protein sequence ID" value="QUI22255.1"/>
    <property type="molecule type" value="Genomic_DNA"/>
</dbReference>
<dbReference type="InterPro" id="IPR000917">
    <property type="entry name" value="Sulfatase_N"/>
</dbReference>
<dbReference type="PANTHER" id="PTHR45953">
    <property type="entry name" value="IDURONATE 2-SULFATASE"/>
    <property type="match status" value="1"/>
</dbReference>
<accession>A0A8J8SG08</accession>
<sequence length="506" mass="58542">MMKRPNILLITSDQQHHNTLGAFNPEIKTPNLDRLTQEGTTFNRAYCPNPTCTPTRGSIITGMYPSQHGGWTLGTKVPEDIHTIGKDLMEAGYRTALVGKAHFQPLDSTEAYPSLEAYPTLQDLDFWKTFNTTHTPWYGFQHCELTRNHTDEAHVGQHYALWLEENGCDNWRDYFREPTGKLTNKGERCWLIPEQYHYDNWIAERTNALMENYVKEDEPFFLWSSFFDPHPSYCVPEPYYSMYDPDTITLPTITEGEHDLNPPHFAMTQEASPDFSAYRESGFFNHGMTKHMSDEKSLRKRLAIYYGMVTMMDKYIGRIMDKLDELGIADNTIVVFSTDHGHFIGHHGLSAKGPFLYEDLIKIPWIVRYPNHVPAGKVSSALQSSVDLAPTFLSILDKTIPTSMTGVDQKDVWFGHASNARDHVICEHHHEPTTINLRTYVDERYKLTVYYNQTYGELFDLQEDPEEVHNLWDNPNYKDLKMSLMLKYIWAELGKEPMWMPRIASA</sequence>
<dbReference type="GO" id="GO:0005737">
    <property type="term" value="C:cytoplasm"/>
    <property type="evidence" value="ECO:0007669"/>
    <property type="project" value="TreeGrafter"/>
</dbReference>
<dbReference type="GO" id="GO:0008484">
    <property type="term" value="F:sulfuric ester hydrolase activity"/>
    <property type="evidence" value="ECO:0007669"/>
    <property type="project" value="TreeGrafter"/>
</dbReference>
<comment type="similarity">
    <text evidence="1">Belongs to the sulfatase family.</text>
</comment>
<dbReference type="AlphaFoldDB" id="A0A8J8SG08"/>
<dbReference type="Proteomes" id="UP000683246">
    <property type="component" value="Chromosome"/>
</dbReference>
<organism evidence="5 6">
    <name type="scientific">Vallitalea pronyensis</name>
    <dbReference type="NCBI Taxonomy" id="1348613"/>
    <lineage>
        <taxon>Bacteria</taxon>
        <taxon>Bacillati</taxon>
        <taxon>Bacillota</taxon>
        <taxon>Clostridia</taxon>
        <taxon>Lachnospirales</taxon>
        <taxon>Vallitaleaceae</taxon>
        <taxon>Vallitalea</taxon>
    </lineage>
</organism>
<dbReference type="GO" id="GO:0046872">
    <property type="term" value="F:metal ion binding"/>
    <property type="evidence" value="ECO:0007669"/>
    <property type="project" value="UniProtKB-KW"/>
</dbReference>
<dbReference type="Gene3D" id="3.40.720.10">
    <property type="entry name" value="Alkaline Phosphatase, subunit A"/>
    <property type="match status" value="1"/>
</dbReference>
<evidence type="ECO:0000256" key="1">
    <source>
        <dbReference type="ARBA" id="ARBA00008779"/>
    </source>
</evidence>
<dbReference type="InterPro" id="IPR024607">
    <property type="entry name" value="Sulfatase_CS"/>
</dbReference>
<evidence type="ECO:0000313" key="6">
    <source>
        <dbReference type="Proteomes" id="UP000683246"/>
    </source>
</evidence>